<dbReference type="PIRSF" id="PIRSF000456">
    <property type="entry name" value="UDP-GlcNAc_acltr"/>
    <property type="match status" value="1"/>
</dbReference>
<keyword evidence="1" id="KW-0808">Transferase</keyword>
<dbReference type="SUPFAM" id="SSF51161">
    <property type="entry name" value="Trimeric LpxA-like enzymes"/>
    <property type="match status" value="1"/>
</dbReference>
<evidence type="ECO:0000313" key="2">
    <source>
        <dbReference type="Proteomes" id="UP000318946"/>
    </source>
</evidence>
<evidence type="ECO:0000313" key="1">
    <source>
        <dbReference type="EMBL" id="BBL04449.1"/>
    </source>
</evidence>
<dbReference type="InterPro" id="IPR011004">
    <property type="entry name" value="Trimer_LpxA-like_sf"/>
</dbReference>
<dbReference type="InterPro" id="IPR010137">
    <property type="entry name" value="Lipid_A_LpxA"/>
</dbReference>
<keyword evidence="2" id="KW-1185">Reference proteome</keyword>
<dbReference type="GO" id="GO:0008610">
    <property type="term" value="P:lipid biosynthetic process"/>
    <property type="evidence" value="ECO:0007669"/>
    <property type="project" value="InterPro"/>
</dbReference>
<keyword evidence="1" id="KW-0012">Acyltransferase</keyword>
<accession>A0A4Y1WVY7</accession>
<dbReference type="CDD" id="cd03351">
    <property type="entry name" value="LbH_UDP-GlcNAc_AT"/>
    <property type="match status" value="1"/>
</dbReference>
<proteinExistence type="predicted"/>
<accession>A0A4Y1XL06</accession>
<dbReference type="GO" id="GO:0008780">
    <property type="term" value="F:acyl-[acyl-carrier-protein]-UDP-N-acetylglucosamine O-acyltransferase activity"/>
    <property type="evidence" value="ECO:0007669"/>
    <property type="project" value="InterPro"/>
</dbReference>
<dbReference type="PANTHER" id="PTHR43480">
    <property type="entry name" value="ACYL-[ACYL-CARRIER-PROTEIN]--UDP-N-ACETYLGLUCOSAMINE O-ACYLTRANSFERASE"/>
    <property type="match status" value="1"/>
</dbReference>
<dbReference type="InterPro" id="IPR029098">
    <property type="entry name" value="Acetyltransf_C"/>
</dbReference>
<protein>
    <submittedName>
        <fullName evidence="1">Acyl-[acyl-carrier-protein]--UDP-N-acetylglucosam ine O-acyltransferase</fullName>
    </submittedName>
</protein>
<dbReference type="KEGG" id="acou:A5CBH24_17620"/>
<dbReference type="Pfam" id="PF00132">
    <property type="entry name" value="Hexapep"/>
    <property type="match status" value="1"/>
</dbReference>
<dbReference type="EMBL" id="AP019735">
    <property type="protein sequence ID" value="BBL04449.1"/>
    <property type="molecule type" value="Genomic_DNA"/>
</dbReference>
<dbReference type="NCBIfam" id="NF003657">
    <property type="entry name" value="PRK05289.1"/>
    <property type="match status" value="1"/>
</dbReference>
<dbReference type="RefSeq" id="WP_019130099.1">
    <property type="nucleotide sequence ID" value="NZ_AP019735.1"/>
</dbReference>
<dbReference type="Pfam" id="PF13720">
    <property type="entry name" value="Acetyltransf_11"/>
    <property type="match status" value="1"/>
</dbReference>
<dbReference type="AlphaFoldDB" id="A0A3D3YM84"/>
<sequence length="259" mass="28003">MISKLAYVHPDAKIGGNVTIEPFAYVAGDVVIGDDCWIGPGAVINDGARIGKGCKIHTGASIACLPQDLKFKGEYSTAEIGDYNDIRECVTIARGTASRGKTVVGSHNLLMAYVHIAHDDVVGSHCVIANRVSLAGEVEVGDWAVIGGHAAVHQWVRIGEHTMIQGGALVGQDVPPFITVTNENQFAGINRIGMSRRGFTPEQIDIIHNAARILFQSGLNFMNGCEEVERKVLQSPERDRLVKFIRESKRGVSKQYGVK</sequence>
<dbReference type="Gene3D" id="1.20.1180.10">
    <property type="entry name" value="Udp N-acetylglucosamine O-acyltransferase, C-terminal domain"/>
    <property type="match status" value="1"/>
</dbReference>
<name>A0A3D3YM84_9BACT</name>
<dbReference type="OrthoDB" id="9807278at2"/>
<gene>
    <name evidence="1" type="ORF">A5CBH24_17620</name>
</gene>
<dbReference type="Gene3D" id="2.160.10.10">
    <property type="entry name" value="Hexapeptide repeat proteins"/>
    <property type="match status" value="1"/>
</dbReference>
<accession>A0A3D3YM84</accession>
<dbReference type="STRING" id="1118061.GCA_000311925_00880"/>
<dbReference type="NCBIfam" id="TIGR01852">
    <property type="entry name" value="lipid_A_lpxA"/>
    <property type="match status" value="1"/>
</dbReference>
<organism evidence="1 2">
    <name type="scientific">Alistipes communis</name>
    <dbReference type="NCBI Taxonomy" id="2585118"/>
    <lineage>
        <taxon>Bacteria</taxon>
        <taxon>Pseudomonadati</taxon>
        <taxon>Bacteroidota</taxon>
        <taxon>Bacteroidia</taxon>
        <taxon>Bacteroidales</taxon>
        <taxon>Rikenellaceae</taxon>
        <taxon>Alistipes</taxon>
    </lineage>
</organism>
<reference evidence="2" key="1">
    <citation type="submission" date="2019-06" db="EMBL/GenBank/DDBJ databases">
        <title>Alistipes onderdonkii subsp. vulgaris subsp. nov., Alistipes dispar sp. nov. and Alistipes communis sp. nov., isolated from human faeces, and creation of Alistipes onderdonkii subsp. onderdonkii subsp. nov.</title>
        <authorList>
            <person name="Sakamoto M."/>
            <person name="Ikeyama N."/>
            <person name="Ogata Y."/>
            <person name="Suda W."/>
            <person name="Iino T."/>
            <person name="Hattori M."/>
            <person name="Ohkuma M."/>
        </authorList>
    </citation>
    <scope>NUCLEOTIDE SEQUENCE [LARGE SCALE GENOMIC DNA]</scope>
    <source>
        <strain evidence="2">5CBH24</strain>
    </source>
</reference>
<dbReference type="Proteomes" id="UP000318946">
    <property type="component" value="Chromosome"/>
</dbReference>
<dbReference type="GeneID" id="78342479"/>
<dbReference type="PANTHER" id="PTHR43480:SF1">
    <property type="entry name" value="ACYL-[ACYL-CARRIER-PROTEIN]--UDP-N-ACETYLGLUCOSAMINE O-ACYLTRANSFERASE, MITOCHONDRIAL-RELATED"/>
    <property type="match status" value="1"/>
</dbReference>
<dbReference type="InterPro" id="IPR001451">
    <property type="entry name" value="Hexapep"/>
</dbReference>
<dbReference type="InterPro" id="IPR037157">
    <property type="entry name" value="Acetyltransf_C_sf"/>
</dbReference>